<evidence type="ECO:0000313" key="2">
    <source>
        <dbReference type="Proteomes" id="UP000039046"/>
    </source>
</evidence>
<dbReference type="EMBL" id="CDHN01000002">
    <property type="protein sequence ID" value="CEJ87464.1"/>
    <property type="molecule type" value="Genomic_DNA"/>
</dbReference>
<dbReference type="Proteomes" id="UP000039046">
    <property type="component" value="Unassembled WGS sequence"/>
</dbReference>
<evidence type="ECO:0000313" key="1">
    <source>
        <dbReference type="EMBL" id="CEJ87464.1"/>
    </source>
</evidence>
<accession>A0A0A1TG90</accession>
<sequence length="116" mass="13479">MVKNPAHETIITYVISPYDKIPMNGKGGIQLIYNLRDTPTDMDFTTQVTVLHKNPFGFRDYTFATVLHNFCDGGQYSWVDTSRKTHNHFKCQDNGRKFSYAAIWMFFCMEKPKLEG</sequence>
<name>A0A0A1TG90_9HYPO</name>
<gene>
    <name evidence="1" type="ORF">VHEMI04423</name>
</gene>
<protein>
    <submittedName>
        <fullName evidence="1">Uncharacterized protein</fullName>
    </submittedName>
</protein>
<dbReference type="HOGENOM" id="CLU_2098530_0_0_1"/>
<organism evidence="1 2">
    <name type="scientific">[Torrubiella] hemipterigena</name>
    <dbReference type="NCBI Taxonomy" id="1531966"/>
    <lineage>
        <taxon>Eukaryota</taxon>
        <taxon>Fungi</taxon>
        <taxon>Dikarya</taxon>
        <taxon>Ascomycota</taxon>
        <taxon>Pezizomycotina</taxon>
        <taxon>Sordariomycetes</taxon>
        <taxon>Hypocreomycetidae</taxon>
        <taxon>Hypocreales</taxon>
        <taxon>Clavicipitaceae</taxon>
        <taxon>Clavicipitaceae incertae sedis</taxon>
        <taxon>'Torrubiella' clade</taxon>
    </lineage>
</organism>
<keyword evidence="2" id="KW-1185">Reference proteome</keyword>
<reference evidence="1 2" key="1">
    <citation type="journal article" date="2015" name="Genome Announc.">
        <title>Draft Genome Sequence and Gene Annotation of the Entomopathogenic Fungus Verticillium hemipterigenum.</title>
        <authorList>
            <person name="Horn F."/>
            <person name="Habel A."/>
            <person name="Scharf D.H."/>
            <person name="Dworschak J."/>
            <person name="Brakhage A.A."/>
            <person name="Guthke R."/>
            <person name="Hertweck C."/>
            <person name="Linde J."/>
        </authorList>
    </citation>
    <scope>NUCLEOTIDE SEQUENCE [LARGE SCALE GENOMIC DNA]</scope>
</reference>
<dbReference type="AlphaFoldDB" id="A0A0A1TG90"/>
<proteinExistence type="predicted"/>